<sequence>MLSFQHLDIQVTGPRAAVFRDAIVELLEMELGSALTPQVKAGFQAILNYSAGAMIYVRREYSDRIQLLRTSWLAAAWLSMY</sequence>
<name>A0ABP0L917_9DINO</name>
<dbReference type="Proteomes" id="UP001642464">
    <property type="component" value="Unassembled WGS sequence"/>
</dbReference>
<protein>
    <submittedName>
        <fullName evidence="1">RNase H domain-containing protein</fullName>
    </submittedName>
</protein>
<dbReference type="EMBL" id="CAXAMM010015158">
    <property type="protein sequence ID" value="CAK9035652.1"/>
    <property type="molecule type" value="Genomic_DNA"/>
</dbReference>
<reference evidence="1 2" key="1">
    <citation type="submission" date="2024-02" db="EMBL/GenBank/DDBJ databases">
        <authorList>
            <person name="Chen Y."/>
            <person name="Shah S."/>
            <person name="Dougan E. K."/>
            <person name="Thang M."/>
            <person name="Chan C."/>
        </authorList>
    </citation>
    <scope>NUCLEOTIDE SEQUENCE [LARGE SCALE GENOMIC DNA]</scope>
</reference>
<keyword evidence="2" id="KW-1185">Reference proteome</keyword>
<accession>A0ABP0L917</accession>
<evidence type="ECO:0000313" key="1">
    <source>
        <dbReference type="EMBL" id="CAK9035652.1"/>
    </source>
</evidence>
<organism evidence="1 2">
    <name type="scientific">Durusdinium trenchii</name>
    <dbReference type="NCBI Taxonomy" id="1381693"/>
    <lineage>
        <taxon>Eukaryota</taxon>
        <taxon>Sar</taxon>
        <taxon>Alveolata</taxon>
        <taxon>Dinophyceae</taxon>
        <taxon>Suessiales</taxon>
        <taxon>Symbiodiniaceae</taxon>
        <taxon>Durusdinium</taxon>
    </lineage>
</organism>
<gene>
    <name evidence="1" type="ORF">SCF082_LOCUS21383</name>
</gene>
<comment type="caution">
    <text evidence="1">The sequence shown here is derived from an EMBL/GenBank/DDBJ whole genome shotgun (WGS) entry which is preliminary data.</text>
</comment>
<proteinExistence type="predicted"/>
<evidence type="ECO:0000313" key="2">
    <source>
        <dbReference type="Proteomes" id="UP001642464"/>
    </source>
</evidence>